<reference evidence="4" key="1">
    <citation type="submission" date="2024-06" db="EMBL/GenBank/DDBJ databases">
        <title>Multi-omics analyses provide insights into the biosynthesis of the anticancer antibiotic pleurotin in Hohenbuehelia grisea.</title>
        <authorList>
            <person name="Weaver J.A."/>
            <person name="Alberti F."/>
        </authorList>
    </citation>
    <scope>NUCLEOTIDE SEQUENCE [LARGE SCALE GENOMIC DNA]</scope>
    <source>
        <strain evidence="4">T-177</strain>
    </source>
</reference>
<proteinExistence type="predicted"/>
<evidence type="ECO:0000256" key="1">
    <source>
        <dbReference type="SAM" id="MobiDB-lite"/>
    </source>
</evidence>
<organism evidence="3 4">
    <name type="scientific">Hohenbuehelia grisea</name>
    <dbReference type="NCBI Taxonomy" id="104357"/>
    <lineage>
        <taxon>Eukaryota</taxon>
        <taxon>Fungi</taxon>
        <taxon>Dikarya</taxon>
        <taxon>Basidiomycota</taxon>
        <taxon>Agaricomycotina</taxon>
        <taxon>Agaricomycetes</taxon>
        <taxon>Agaricomycetidae</taxon>
        <taxon>Agaricales</taxon>
        <taxon>Pleurotineae</taxon>
        <taxon>Pleurotaceae</taxon>
        <taxon>Hohenbuehelia</taxon>
    </lineage>
</organism>
<keyword evidence="2" id="KW-1133">Transmembrane helix</keyword>
<feature type="region of interest" description="Disordered" evidence="1">
    <location>
        <begin position="134"/>
        <end position="186"/>
    </location>
</feature>
<keyword evidence="4" id="KW-1185">Reference proteome</keyword>
<evidence type="ECO:0000256" key="2">
    <source>
        <dbReference type="SAM" id="Phobius"/>
    </source>
</evidence>
<name>A0ABR3JI75_9AGAR</name>
<evidence type="ECO:0000313" key="4">
    <source>
        <dbReference type="Proteomes" id="UP001556367"/>
    </source>
</evidence>
<feature type="compositionally biased region" description="Low complexity" evidence="1">
    <location>
        <begin position="70"/>
        <end position="87"/>
    </location>
</feature>
<feature type="compositionally biased region" description="Basic and acidic residues" evidence="1">
    <location>
        <begin position="152"/>
        <end position="181"/>
    </location>
</feature>
<sequence length="457" mass="48012">MVRLIPKNVRRQVDPFALPTAAGISGNVVLSSASVTATSLQFDASAAPNAGGQPAFSITSVPPTAPGNPPASATDSAPAAASSSSSHSIPISTVVGACVGAFAGAIFLICIGLWFYQRSTSALRARSRAPLTSIARTRGEQRGRPPSQRGDPWNKIESGDEDKWAMQERERKHSNDDKRSLESVTPMEKLTMFKKRTPSTRTAVTSKSNEDLPLPVLDRMRPPHPYNPYGGGGGSAALAPIDTGAAESWGAEVDASYLAMRSSPFDNSTARALSPVANPARQTPTATEHPTLHRWESAEVINYEDNHNGPQKNTNPFADASYERRSQHNPFFSAKDSERATGSAFGKSAKGLSAGKASTMNPFDSGDESALSYLSATDTLVPPTGLGGGMHTPSGSMSDSERAIQSIIAVLDNPGYGLAPSPEPARVVSGVSTMGESVVTEEDVTSAFPLPPQVPKP</sequence>
<dbReference type="Proteomes" id="UP001556367">
    <property type="component" value="Unassembled WGS sequence"/>
</dbReference>
<accession>A0ABR3JI75</accession>
<feature type="region of interest" description="Disordered" evidence="1">
    <location>
        <begin position="332"/>
        <end position="356"/>
    </location>
</feature>
<gene>
    <name evidence="3" type="ORF">HGRIS_003814</name>
</gene>
<protein>
    <submittedName>
        <fullName evidence="3">Uncharacterized protein</fullName>
    </submittedName>
</protein>
<evidence type="ECO:0000313" key="3">
    <source>
        <dbReference type="EMBL" id="KAL0954881.1"/>
    </source>
</evidence>
<feature type="transmembrane region" description="Helical" evidence="2">
    <location>
        <begin position="94"/>
        <end position="116"/>
    </location>
</feature>
<comment type="caution">
    <text evidence="3">The sequence shown here is derived from an EMBL/GenBank/DDBJ whole genome shotgun (WGS) entry which is preliminary data.</text>
</comment>
<keyword evidence="2" id="KW-0812">Transmembrane</keyword>
<dbReference type="EMBL" id="JASNQZ010000007">
    <property type="protein sequence ID" value="KAL0954881.1"/>
    <property type="molecule type" value="Genomic_DNA"/>
</dbReference>
<feature type="region of interest" description="Disordered" evidence="1">
    <location>
        <begin position="53"/>
        <end position="87"/>
    </location>
</feature>
<keyword evidence="2" id="KW-0472">Membrane</keyword>